<accession>A0A0C4E0C4</accession>
<feature type="compositionally biased region" description="Basic and acidic residues" evidence="1">
    <location>
        <begin position="26"/>
        <end position="35"/>
    </location>
</feature>
<protein>
    <submittedName>
        <fullName evidence="2 3">Uncharacterized protein</fullName>
    </submittedName>
</protein>
<reference evidence="3" key="4">
    <citation type="journal article" date="2015" name="G3 (Bethesda)">
        <title>Genome sequences of three phytopathogenic species of the Magnaporthaceae family of fungi.</title>
        <authorList>
            <person name="Okagaki L.H."/>
            <person name="Nunes C.C."/>
            <person name="Sailsbery J."/>
            <person name="Clay B."/>
            <person name="Brown D."/>
            <person name="John T."/>
            <person name="Oh Y."/>
            <person name="Young N."/>
            <person name="Fitzgerald M."/>
            <person name="Haas B.J."/>
            <person name="Zeng Q."/>
            <person name="Young S."/>
            <person name="Adiconis X."/>
            <person name="Fan L."/>
            <person name="Levin J.Z."/>
            <person name="Mitchell T.K."/>
            <person name="Okubara P.A."/>
            <person name="Farman M.L."/>
            <person name="Kohn L.M."/>
            <person name="Birren B."/>
            <person name="Ma L.-J."/>
            <person name="Dean R.A."/>
        </authorList>
    </citation>
    <scope>NUCLEOTIDE SEQUENCE</scope>
    <source>
        <strain evidence="3">ATCC 64411 / 73-15</strain>
    </source>
</reference>
<dbReference type="EnsemblFungi" id="MAPG_05796T0">
    <property type="protein sequence ID" value="MAPG_05796T0"/>
    <property type="gene ID" value="MAPG_05796"/>
</dbReference>
<dbReference type="VEuPathDB" id="FungiDB:MAPG_05796"/>
<reference evidence="3" key="5">
    <citation type="submission" date="2015-06" db="UniProtKB">
        <authorList>
            <consortium name="EnsemblFungi"/>
        </authorList>
    </citation>
    <scope>IDENTIFICATION</scope>
    <source>
        <strain evidence="3">ATCC 64411</strain>
    </source>
</reference>
<feature type="compositionally biased region" description="Low complexity" evidence="1">
    <location>
        <begin position="38"/>
        <end position="49"/>
    </location>
</feature>
<gene>
    <name evidence="2" type="ORF">MAPG_05796</name>
</gene>
<evidence type="ECO:0000256" key="1">
    <source>
        <dbReference type="SAM" id="MobiDB-lite"/>
    </source>
</evidence>
<reference evidence="2" key="3">
    <citation type="submission" date="2011-03" db="EMBL/GenBank/DDBJ databases">
        <title>Annotation of Magnaporthe poae ATCC 64411.</title>
        <authorList>
            <person name="Ma L.-J."/>
            <person name="Dead R."/>
            <person name="Young S.K."/>
            <person name="Zeng Q."/>
            <person name="Gargeya S."/>
            <person name="Fitzgerald M."/>
            <person name="Haas B."/>
            <person name="Abouelleil A."/>
            <person name="Alvarado L."/>
            <person name="Arachchi H.M."/>
            <person name="Berlin A."/>
            <person name="Brown A."/>
            <person name="Chapman S.B."/>
            <person name="Chen Z."/>
            <person name="Dunbar C."/>
            <person name="Freedman E."/>
            <person name="Gearin G."/>
            <person name="Gellesch M."/>
            <person name="Goldberg J."/>
            <person name="Griggs A."/>
            <person name="Gujja S."/>
            <person name="Heiman D."/>
            <person name="Howarth C."/>
            <person name="Larson L."/>
            <person name="Lui A."/>
            <person name="MacDonald P.J.P."/>
            <person name="Mehta T."/>
            <person name="Montmayeur A."/>
            <person name="Murphy C."/>
            <person name="Neiman D."/>
            <person name="Pearson M."/>
            <person name="Priest M."/>
            <person name="Roberts A."/>
            <person name="Saif S."/>
            <person name="Shea T."/>
            <person name="Shenoy N."/>
            <person name="Sisk P."/>
            <person name="Stolte C."/>
            <person name="Sykes S."/>
            <person name="Yandava C."/>
            <person name="Wortman J."/>
            <person name="Nusbaum C."/>
            <person name="Birren B."/>
        </authorList>
    </citation>
    <scope>NUCLEOTIDE SEQUENCE</scope>
    <source>
        <strain evidence="2">ATCC 64411</strain>
    </source>
</reference>
<evidence type="ECO:0000313" key="3">
    <source>
        <dbReference type="EnsemblFungi" id="MAPG_05796T0"/>
    </source>
</evidence>
<reference evidence="4" key="1">
    <citation type="submission" date="2010-05" db="EMBL/GenBank/DDBJ databases">
        <title>The genome sequence of Magnaporthe poae strain ATCC 64411.</title>
        <authorList>
            <person name="Ma L.-J."/>
            <person name="Dead R."/>
            <person name="Young S."/>
            <person name="Zeng Q."/>
            <person name="Koehrsen M."/>
            <person name="Alvarado L."/>
            <person name="Berlin A."/>
            <person name="Chapman S.B."/>
            <person name="Chen Z."/>
            <person name="Freedman E."/>
            <person name="Gellesch M."/>
            <person name="Goldberg J."/>
            <person name="Griggs A."/>
            <person name="Gujja S."/>
            <person name="Heilman E.R."/>
            <person name="Heiman D."/>
            <person name="Hepburn T."/>
            <person name="Howarth C."/>
            <person name="Jen D."/>
            <person name="Larson L."/>
            <person name="Mehta T."/>
            <person name="Neiman D."/>
            <person name="Pearson M."/>
            <person name="Roberts A."/>
            <person name="Saif S."/>
            <person name="Shea T."/>
            <person name="Shenoy N."/>
            <person name="Sisk P."/>
            <person name="Stolte C."/>
            <person name="Sykes S."/>
            <person name="Walk T."/>
            <person name="White J."/>
            <person name="Yandava C."/>
            <person name="Haas B."/>
            <person name="Nusbaum C."/>
            <person name="Birren B."/>
        </authorList>
    </citation>
    <scope>NUCLEOTIDE SEQUENCE [LARGE SCALE GENOMIC DNA]</scope>
    <source>
        <strain evidence="4">ATCC 64411 / 73-15</strain>
    </source>
</reference>
<keyword evidence="4" id="KW-1185">Reference proteome</keyword>
<feature type="region of interest" description="Disordered" evidence="1">
    <location>
        <begin position="1"/>
        <end position="50"/>
    </location>
</feature>
<proteinExistence type="predicted"/>
<dbReference type="Proteomes" id="UP000011715">
    <property type="component" value="Unassembled WGS sequence"/>
</dbReference>
<dbReference type="EMBL" id="ADBL01001385">
    <property type="status" value="NOT_ANNOTATED_CDS"/>
    <property type="molecule type" value="Genomic_DNA"/>
</dbReference>
<organism evidence="3 4">
    <name type="scientific">Magnaporthiopsis poae (strain ATCC 64411 / 73-15)</name>
    <name type="common">Kentucky bluegrass fungus</name>
    <name type="synonym">Magnaporthe poae</name>
    <dbReference type="NCBI Taxonomy" id="644358"/>
    <lineage>
        <taxon>Eukaryota</taxon>
        <taxon>Fungi</taxon>
        <taxon>Dikarya</taxon>
        <taxon>Ascomycota</taxon>
        <taxon>Pezizomycotina</taxon>
        <taxon>Sordariomycetes</taxon>
        <taxon>Sordariomycetidae</taxon>
        <taxon>Magnaporthales</taxon>
        <taxon>Magnaporthaceae</taxon>
        <taxon>Magnaporthiopsis</taxon>
    </lineage>
</organism>
<dbReference type="EMBL" id="GL876969">
    <property type="protein sequence ID" value="KLU86786.1"/>
    <property type="molecule type" value="Genomic_DNA"/>
</dbReference>
<evidence type="ECO:0000313" key="2">
    <source>
        <dbReference type="EMBL" id="KLU86786.1"/>
    </source>
</evidence>
<reference evidence="2" key="2">
    <citation type="submission" date="2010-05" db="EMBL/GenBank/DDBJ databases">
        <title>The Genome Sequence of Magnaporthe poae strain ATCC 64411.</title>
        <authorList>
            <consortium name="The Broad Institute Genome Sequencing Platform"/>
            <consortium name="Broad Institute Genome Sequencing Center for Infectious Disease"/>
            <person name="Ma L.-J."/>
            <person name="Dead R."/>
            <person name="Young S."/>
            <person name="Zeng Q."/>
            <person name="Koehrsen M."/>
            <person name="Alvarado L."/>
            <person name="Berlin A."/>
            <person name="Chapman S.B."/>
            <person name="Chen Z."/>
            <person name="Freedman E."/>
            <person name="Gellesch M."/>
            <person name="Goldberg J."/>
            <person name="Griggs A."/>
            <person name="Gujja S."/>
            <person name="Heilman E.R."/>
            <person name="Heiman D."/>
            <person name="Hepburn T."/>
            <person name="Howarth C."/>
            <person name="Jen D."/>
            <person name="Larson L."/>
            <person name="Mehta T."/>
            <person name="Neiman D."/>
            <person name="Pearson M."/>
            <person name="Roberts A."/>
            <person name="Saif S."/>
            <person name="Shea T."/>
            <person name="Shenoy N."/>
            <person name="Sisk P."/>
            <person name="Stolte C."/>
            <person name="Sykes S."/>
            <person name="Walk T."/>
            <person name="White J."/>
            <person name="Yandava C."/>
            <person name="Haas B."/>
            <person name="Nusbaum C."/>
            <person name="Birren B."/>
        </authorList>
    </citation>
    <scope>NUCLEOTIDE SEQUENCE</scope>
    <source>
        <strain evidence="2">ATCC 64411</strain>
    </source>
</reference>
<name>A0A0C4E0C4_MAGP6</name>
<dbReference type="AlphaFoldDB" id="A0A0C4E0C4"/>
<evidence type="ECO:0000313" key="4">
    <source>
        <dbReference type="Proteomes" id="UP000011715"/>
    </source>
</evidence>
<sequence>MDPGYSSAASRNERAEIISRPKMRPKPVEGRRERGVNSTISGGSITSTSHKIAGQLTRQYGRSAGTVRRSAWRQVV</sequence>